<accession>A0A1J7JB14</accession>
<dbReference type="AlphaFoldDB" id="A0A1J7JB14"/>
<dbReference type="InParanoid" id="A0A1J7JB14"/>
<sequence>MLPELHTHRNSCICVRAGMAGVWCGREQNLRRRTRTREESIVVPSSRWIPGIALQRRDDSRVPLRRKVPKTARRQGRQARIRMLGSGLRVAPSQDALTRDGPRDGRNAGTLVPPSVPLASSAPHQSHLCGLMPRRTWQSILEPPILGKVRCIGIFPMGFAVCSAARRSLRLACCASMHNGNNHISASRFKLPKFQPVKAAEADSLMPPGSRSI</sequence>
<dbReference type="Proteomes" id="UP000182658">
    <property type="component" value="Unassembled WGS sequence"/>
</dbReference>
<feature type="region of interest" description="Disordered" evidence="1">
    <location>
        <begin position="92"/>
        <end position="114"/>
    </location>
</feature>
<gene>
    <name evidence="2" type="ORF">CONLIGDRAFT_105740</name>
</gene>
<proteinExistence type="predicted"/>
<evidence type="ECO:0000256" key="1">
    <source>
        <dbReference type="SAM" id="MobiDB-lite"/>
    </source>
</evidence>
<name>A0A1J7JB14_9PEZI</name>
<evidence type="ECO:0000313" key="3">
    <source>
        <dbReference type="Proteomes" id="UP000182658"/>
    </source>
</evidence>
<keyword evidence="3" id="KW-1185">Reference proteome</keyword>
<dbReference type="EMBL" id="KV875103">
    <property type="protein sequence ID" value="OIW24762.1"/>
    <property type="molecule type" value="Genomic_DNA"/>
</dbReference>
<protein>
    <submittedName>
        <fullName evidence="2">Uncharacterized protein</fullName>
    </submittedName>
</protein>
<organism evidence="2 3">
    <name type="scientific">Coniochaeta ligniaria NRRL 30616</name>
    <dbReference type="NCBI Taxonomy" id="1408157"/>
    <lineage>
        <taxon>Eukaryota</taxon>
        <taxon>Fungi</taxon>
        <taxon>Dikarya</taxon>
        <taxon>Ascomycota</taxon>
        <taxon>Pezizomycotina</taxon>
        <taxon>Sordariomycetes</taxon>
        <taxon>Sordariomycetidae</taxon>
        <taxon>Coniochaetales</taxon>
        <taxon>Coniochaetaceae</taxon>
        <taxon>Coniochaeta</taxon>
    </lineage>
</organism>
<feature type="compositionally biased region" description="Basic and acidic residues" evidence="1">
    <location>
        <begin position="97"/>
        <end position="106"/>
    </location>
</feature>
<evidence type="ECO:0000313" key="2">
    <source>
        <dbReference type="EMBL" id="OIW24762.1"/>
    </source>
</evidence>
<reference evidence="2 3" key="1">
    <citation type="submission" date="2016-10" db="EMBL/GenBank/DDBJ databases">
        <title>Draft genome sequence of Coniochaeta ligniaria NRRL30616, a lignocellulolytic fungus for bioabatement of inhibitors in plant biomass hydrolysates.</title>
        <authorList>
            <consortium name="DOE Joint Genome Institute"/>
            <person name="Jimenez D.J."/>
            <person name="Hector R.E."/>
            <person name="Riley R."/>
            <person name="Sun H."/>
            <person name="Grigoriev I.V."/>
            <person name="Van Elsas J.D."/>
            <person name="Nichols N.N."/>
        </authorList>
    </citation>
    <scope>NUCLEOTIDE SEQUENCE [LARGE SCALE GENOMIC DNA]</scope>
    <source>
        <strain evidence="2 3">NRRL 30616</strain>
    </source>
</reference>